<dbReference type="AlphaFoldDB" id="A0A6C0L0C9"/>
<name>A0A6C0L0C9_9ZZZZ</name>
<proteinExistence type="predicted"/>
<accession>A0A6C0L0C9</accession>
<protein>
    <recommendedName>
        <fullName evidence="2">Endonuclease/exonuclease/phosphatase domain-containing protein</fullName>
    </recommendedName>
</protein>
<organism evidence="1">
    <name type="scientific">viral metagenome</name>
    <dbReference type="NCBI Taxonomy" id="1070528"/>
    <lineage>
        <taxon>unclassified sequences</taxon>
        <taxon>metagenomes</taxon>
        <taxon>organismal metagenomes</taxon>
    </lineage>
</organism>
<dbReference type="EMBL" id="MN741020">
    <property type="protein sequence ID" value="QHU23003.1"/>
    <property type="molecule type" value="Genomic_DNA"/>
</dbReference>
<dbReference type="Gene3D" id="3.60.10.10">
    <property type="entry name" value="Endonuclease/exonuclease/phosphatase"/>
    <property type="match status" value="1"/>
</dbReference>
<dbReference type="SUPFAM" id="SSF56219">
    <property type="entry name" value="DNase I-like"/>
    <property type="match status" value="1"/>
</dbReference>
<sequence>MEKRKSGIVIRAFYTPISKILTIIDEDIKKWRNYIRTIEKIFTQKCCYDFTQYDNKRYLKMNRSNYTYKNFENYIKNIKEANFYDKDKEDNEISYSFKGIGFKLSDHEYLYSKHILTWNVLHHYNYNGSNDYIDSKVVKHFNAKVLTEKARYSLIKTHINVLIEENNFKCIALQECEYDIYNSIIKKLDKNKYTCRFIPQKIHYSKQGLYIESYGCALIMKGISGKTQTFVNPIERYRFDICKSGYRYLVANIEQILYSSIHFPKCGNVKDLNAWKYYGYEDFKFILSKMKNMDEGYLVGDFNMPFRILNEFLSSFKDYNFEILAQNGVDYIIRVVHS</sequence>
<evidence type="ECO:0008006" key="2">
    <source>
        <dbReference type="Google" id="ProtNLM"/>
    </source>
</evidence>
<dbReference type="InterPro" id="IPR036691">
    <property type="entry name" value="Endo/exonu/phosph_ase_sf"/>
</dbReference>
<reference evidence="1" key="1">
    <citation type="journal article" date="2020" name="Nature">
        <title>Giant virus diversity and host interactions through global metagenomics.</title>
        <authorList>
            <person name="Schulz F."/>
            <person name="Roux S."/>
            <person name="Paez-Espino D."/>
            <person name="Jungbluth S."/>
            <person name="Walsh D.A."/>
            <person name="Denef V.J."/>
            <person name="McMahon K.D."/>
            <person name="Konstantinidis K.T."/>
            <person name="Eloe-Fadrosh E.A."/>
            <person name="Kyrpides N.C."/>
            <person name="Woyke T."/>
        </authorList>
    </citation>
    <scope>NUCLEOTIDE SEQUENCE</scope>
    <source>
        <strain evidence="1">GVMAG-S-ERX555907-63</strain>
    </source>
</reference>
<evidence type="ECO:0000313" key="1">
    <source>
        <dbReference type="EMBL" id="QHU23003.1"/>
    </source>
</evidence>